<comment type="similarity">
    <text evidence="2">Belongs to the MshB deacetylase family. Mca subfamily.</text>
</comment>
<dbReference type="HAMAP" id="MF_01482">
    <property type="entry name" value="Mca"/>
    <property type="match status" value="1"/>
</dbReference>
<dbReference type="GO" id="GO:0010127">
    <property type="term" value="P:mycothiol-dependent detoxification"/>
    <property type="evidence" value="ECO:0007669"/>
    <property type="project" value="UniProtKB-UniRule"/>
</dbReference>
<dbReference type="PANTHER" id="PTHR12993:SF11">
    <property type="entry name" value="N-ACETYLGLUCOSAMINYL-PHOSPHATIDYLINOSITOL DE-N-ACETYLASE"/>
    <property type="match status" value="1"/>
</dbReference>
<evidence type="ECO:0000256" key="2">
    <source>
        <dbReference type="HAMAP-Rule" id="MF_01482"/>
    </source>
</evidence>
<comment type="cofactor">
    <cofactor evidence="2">
        <name>Zn(2+)</name>
        <dbReference type="ChEBI" id="CHEBI:29105"/>
    </cofactor>
    <text evidence="2">Binds 1 zinc ion per subunit.</text>
</comment>
<keyword evidence="4" id="KW-1185">Reference proteome</keyword>
<accession>A0A7Z0D346</accession>
<dbReference type="InterPro" id="IPR024078">
    <property type="entry name" value="LmbE-like_dom_sf"/>
</dbReference>
<dbReference type="RefSeq" id="WP_308191248.1">
    <property type="nucleotide sequence ID" value="NZ_JACBZP010000001.1"/>
</dbReference>
<organism evidence="3 4">
    <name type="scientific">Spelaeicoccus albus</name>
    <dbReference type="NCBI Taxonomy" id="1280376"/>
    <lineage>
        <taxon>Bacteria</taxon>
        <taxon>Bacillati</taxon>
        <taxon>Actinomycetota</taxon>
        <taxon>Actinomycetes</taxon>
        <taxon>Micrococcales</taxon>
        <taxon>Brevibacteriaceae</taxon>
        <taxon>Spelaeicoccus</taxon>
    </lineage>
</organism>
<dbReference type="EC" id="3.5.1.115" evidence="2"/>
<feature type="binding site" evidence="2">
    <location>
        <position position="25"/>
    </location>
    <ligand>
        <name>Zn(2+)</name>
        <dbReference type="ChEBI" id="CHEBI:29105"/>
    </ligand>
</feature>
<dbReference type="NCBIfam" id="TIGR03446">
    <property type="entry name" value="mycothiol_Mca"/>
    <property type="match status" value="1"/>
</dbReference>
<dbReference type="SUPFAM" id="SSF102588">
    <property type="entry name" value="LmbE-like"/>
    <property type="match status" value="1"/>
</dbReference>
<feature type="binding site" evidence="2">
    <location>
        <position position="22"/>
    </location>
    <ligand>
        <name>Zn(2+)</name>
        <dbReference type="ChEBI" id="CHEBI:29105"/>
    </ligand>
</feature>
<dbReference type="GO" id="GO:0016811">
    <property type="term" value="F:hydrolase activity, acting on carbon-nitrogen (but not peptide) bonds, in linear amides"/>
    <property type="evidence" value="ECO:0007669"/>
    <property type="project" value="TreeGrafter"/>
</dbReference>
<dbReference type="AlphaFoldDB" id="A0A7Z0D346"/>
<comment type="subunit">
    <text evidence="2">Monomer.</text>
</comment>
<dbReference type="GO" id="GO:0008270">
    <property type="term" value="F:zinc ion binding"/>
    <property type="evidence" value="ECO:0007669"/>
    <property type="project" value="UniProtKB-UniRule"/>
</dbReference>
<keyword evidence="1 2" id="KW-0862">Zinc</keyword>
<dbReference type="EMBL" id="JACBZP010000001">
    <property type="protein sequence ID" value="NYI67994.1"/>
    <property type="molecule type" value="Genomic_DNA"/>
</dbReference>
<gene>
    <name evidence="2" type="primary">mca</name>
    <name evidence="3" type="ORF">BJY26_002300</name>
</gene>
<comment type="catalytic activity">
    <reaction evidence="2">
        <text>mycothiol S-conjugate + H2O = an N-acetyl-L-cysteine-S-conjugate + 1D-myo-inositol 2-amino-2-deoxy-alpha-D-glucopyranoside</text>
        <dbReference type="Rhea" id="RHEA:36543"/>
        <dbReference type="ChEBI" id="CHEBI:15377"/>
        <dbReference type="ChEBI" id="CHEBI:58718"/>
        <dbReference type="ChEBI" id="CHEBI:58886"/>
        <dbReference type="ChEBI" id="CHEBI:59633"/>
        <dbReference type="EC" id="3.5.1.115"/>
    </reaction>
</comment>
<dbReference type="Pfam" id="PF02585">
    <property type="entry name" value="PIG-L"/>
    <property type="match status" value="1"/>
</dbReference>
<protein>
    <recommendedName>
        <fullName evidence="2">Mycothiol S-conjugate amidase</fullName>
        <ecNumber evidence="2">3.5.1.115</ecNumber>
    </recommendedName>
</protein>
<dbReference type="PANTHER" id="PTHR12993">
    <property type="entry name" value="N-ACETYLGLUCOSAMINYL-PHOSPHATIDYLINOSITOL DE-N-ACETYLASE-RELATED"/>
    <property type="match status" value="1"/>
</dbReference>
<keyword evidence="2" id="KW-0479">Metal-binding</keyword>
<feature type="binding site" evidence="2">
    <location>
        <position position="153"/>
    </location>
    <ligand>
        <name>Zn(2+)</name>
        <dbReference type="ChEBI" id="CHEBI:29105"/>
    </ligand>
</feature>
<evidence type="ECO:0000313" key="4">
    <source>
        <dbReference type="Proteomes" id="UP000539111"/>
    </source>
</evidence>
<name>A0A7Z0D346_9MICO</name>
<sequence>MAAGEMDDVKYDGMRLMAVHAHPDDESSKGAATMAKYAAEGAEVLVVTCTGGEAGDILNPAMKLSPMAGRDIAGLRRMEMAHAAEILGVEHLWLGYVDSGLPEGDPKPDLPPGSFALVPPHIAATPLVTVLRDFRPHVVTTYDENGGYPHPDHIMTHTVTMAALSAAADPTVNPELGDPWQVKKVYYNQDFHLRKWTAIHEGLLARGEKSPLGEMIEHMQSRAGADERLHRAVTTSVPCADYFETRERALLAHTTQIDPDGGFFRISRQLQAELWPTEEFELAVDFTSRPPLDGNTDELESDLFAGIVDVGSVQS</sequence>
<proteinExistence type="inferred from homology"/>
<dbReference type="GO" id="GO:0010126">
    <property type="term" value="P:mycothiol metabolic process"/>
    <property type="evidence" value="ECO:0007669"/>
    <property type="project" value="UniProtKB-UniRule"/>
</dbReference>
<keyword evidence="2 3" id="KW-0378">Hydrolase</keyword>
<dbReference type="InterPro" id="IPR003737">
    <property type="entry name" value="GlcNAc_PI_deacetylase-related"/>
</dbReference>
<comment type="caution">
    <text evidence="3">The sequence shown here is derived from an EMBL/GenBank/DDBJ whole genome shotgun (WGS) entry which is preliminary data.</text>
</comment>
<comment type="function">
    <text evidence="2">A mycothiol (MSH, N-acetylcysteinyl-glucosaminyl-inositol) S-conjugate amidase, it recycles conjugated MSH to the N-acetyl cysteine conjugate (AcCys S-conjugate, a mercapturic acid) and the MSH precursor. Involved in MSH-dependent detoxification of a number of alkylating agents and antibiotics.</text>
</comment>
<evidence type="ECO:0000313" key="3">
    <source>
        <dbReference type="EMBL" id="NYI67994.1"/>
    </source>
</evidence>
<dbReference type="Gene3D" id="3.40.50.10320">
    <property type="entry name" value="LmbE-like"/>
    <property type="match status" value="1"/>
</dbReference>
<dbReference type="InterPro" id="IPR017811">
    <property type="entry name" value="Mca"/>
</dbReference>
<evidence type="ECO:0000256" key="1">
    <source>
        <dbReference type="ARBA" id="ARBA00022833"/>
    </source>
</evidence>
<dbReference type="Proteomes" id="UP000539111">
    <property type="component" value="Unassembled WGS sequence"/>
</dbReference>
<reference evidence="3 4" key="1">
    <citation type="submission" date="2020-07" db="EMBL/GenBank/DDBJ databases">
        <title>Sequencing the genomes of 1000 actinobacteria strains.</title>
        <authorList>
            <person name="Klenk H.-P."/>
        </authorList>
    </citation>
    <scope>NUCLEOTIDE SEQUENCE [LARGE SCALE GENOMIC DNA]</scope>
    <source>
        <strain evidence="3 4">DSM 26341</strain>
    </source>
</reference>